<proteinExistence type="predicted"/>
<evidence type="ECO:0000313" key="1">
    <source>
        <dbReference type="EMBL" id="QSS53336.1"/>
    </source>
</evidence>
<sequence length="76" mass="9418">MEPCSFHKCPGRLARDGDNLPRLRSCWSRKLQLVSEHHCVLSRRSQDDYHRICDVCLFHRPWRMRSRTKHQRRWWC</sequence>
<protein>
    <submittedName>
        <fullName evidence="1">Uncharacterized protein</fullName>
    </submittedName>
</protein>
<dbReference type="VEuPathDB" id="FungiDB:I7I53_00564"/>
<accession>A0A8A1LHE9</accession>
<dbReference type="Proteomes" id="UP000663419">
    <property type="component" value="Chromosome 3"/>
</dbReference>
<gene>
    <name evidence="1" type="ORF">I7I53_00564</name>
</gene>
<name>A0A8A1LHE9_AJEC8</name>
<organism evidence="1 2">
    <name type="scientific">Ajellomyces capsulatus (strain H88)</name>
    <name type="common">Darling's disease fungus</name>
    <name type="synonym">Histoplasma capsulatum</name>
    <dbReference type="NCBI Taxonomy" id="544711"/>
    <lineage>
        <taxon>Eukaryota</taxon>
        <taxon>Fungi</taxon>
        <taxon>Dikarya</taxon>
        <taxon>Ascomycota</taxon>
        <taxon>Pezizomycotina</taxon>
        <taxon>Eurotiomycetes</taxon>
        <taxon>Eurotiomycetidae</taxon>
        <taxon>Onygenales</taxon>
        <taxon>Ajellomycetaceae</taxon>
        <taxon>Histoplasma</taxon>
    </lineage>
</organism>
<reference evidence="1" key="1">
    <citation type="submission" date="2021-01" db="EMBL/GenBank/DDBJ databases">
        <title>Chromosome-level genome assembly of a human fungal pathogen reveals clustering of transcriptionally co-regulated genes.</title>
        <authorList>
            <person name="Voorhies M."/>
            <person name="Cohen S."/>
            <person name="Shea T.P."/>
            <person name="Petrus S."/>
            <person name="Munoz J.F."/>
            <person name="Poplawski S."/>
            <person name="Goldman W.E."/>
            <person name="Michael T."/>
            <person name="Cuomo C.A."/>
            <person name="Sil A."/>
            <person name="Beyhan S."/>
        </authorList>
    </citation>
    <scope>NUCLEOTIDE SEQUENCE</scope>
    <source>
        <strain evidence="1">H88</strain>
    </source>
</reference>
<evidence type="ECO:0000313" key="2">
    <source>
        <dbReference type="Proteomes" id="UP000663419"/>
    </source>
</evidence>
<dbReference type="EMBL" id="CP069104">
    <property type="protein sequence ID" value="QSS53336.1"/>
    <property type="molecule type" value="Genomic_DNA"/>
</dbReference>
<dbReference type="AlphaFoldDB" id="A0A8A1LHE9"/>